<dbReference type="Pfam" id="PF00015">
    <property type="entry name" value="MCPsignal"/>
    <property type="match status" value="1"/>
</dbReference>
<dbReference type="GO" id="GO:0016020">
    <property type="term" value="C:membrane"/>
    <property type="evidence" value="ECO:0007669"/>
    <property type="project" value="InterPro"/>
</dbReference>
<dbReference type="SMART" id="SM00283">
    <property type="entry name" value="MA"/>
    <property type="match status" value="1"/>
</dbReference>
<sequence>MKSIKLKLIAITNFILVGSIIAISIVAIITLGTGMSDVLDHLYENTLSTKMNAYSRILNYEYGPLQLRNGNFINESGQEIIISQDFISEVGKDLGITATVFIRENDDFKRVASNVKDQEGNVAINTYLGKDHPAYSLIKGGDSYLGQANLFGTSYYTIYQPIFHNNEVIGIQYLGLSTEEAIATIASTAANNENKLIQTAIMVVLIGILIMYLYSRKISNQIIELSKFGKKLAQGDLTEELIINEKEKDELAQLKNAFLQIKNNLRSMINEIQESAVSVSNFTGTIKDIMSQTSLSTDEVAKTMEQITSSIQEQAKDTQDASQSVIELGESIADSGKKMSKLQRVSEAIRKRTKNGNEIVETLSEKTDANEGAINTIVETIEMTKVSSEKISEVTKVINSIANQTNLLALNAAIEAARAGENGRGFAVVANEIRILAEQSTKSTKEIDNMVSELQKNVATSVETINNVKALLLSQVSSVKDTKVIYTKINNAISAALTLIVELNDSSLKMEGSRIRITEIVQNLTAIAEENAAGTEETSASIEELSATMSEISKSSEDLLGLANKLEKSTKNFTT</sequence>
<feature type="domain" description="Methyl-accepting transducer" evidence="6">
    <location>
        <begin position="289"/>
        <end position="546"/>
    </location>
</feature>
<dbReference type="OrthoDB" id="5449717at2"/>
<keyword evidence="9" id="KW-1185">Reference proteome</keyword>
<keyword evidence="4" id="KW-0175">Coiled coil</keyword>
<feature type="domain" description="HAMP" evidence="7">
    <location>
        <begin position="216"/>
        <end position="270"/>
    </location>
</feature>
<evidence type="ECO:0000256" key="5">
    <source>
        <dbReference type="SAM" id="Phobius"/>
    </source>
</evidence>
<proteinExistence type="inferred from homology"/>
<accession>A0A4V2V072</accession>
<dbReference type="PANTHER" id="PTHR32089">
    <property type="entry name" value="METHYL-ACCEPTING CHEMOTAXIS PROTEIN MCPB"/>
    <property type="match status" value="1"/>
</dbReference>
<dbReference type="Gene3D" id="6.10.340.10">
    <property type="match status" value="1"/>
</dbReference>
<dbReference type="SUPFAM" id="SSF58104">
    <property type="entry name" value="Methyl-accepting chemotaxis protein (MCP) signaling domain"/>
    <property type="match status" value="1"/>
</dbReference>
<evidence type="ECO:0000259" key="6">
    <source>
        <dbReference type="PROSITE" id="PS50111"/>
    </source>
</evidence>
<keyword evidence="1 3" id="KW-0807">Transducer</keyword>
<evidence type="ECO:0000256" key="2">
    <source>
        <dbReference type="ARBA" id="ARBA00029447"/>
    </source>
</evidence>
<feature type="transmembrane region" description="Helical" evidence="5">
    <location>
        <begin position="196"/>
        <end position="214"/>
    </location>
</feature>
<dbReference type="InterPro" id="IPR004089">
    <property type="entry name" value="MCPsignal_dom"/>
</dbReference>
<dbReference type="Pfam" id="PF17201">
    <property type="entry name" value="Cache_3-Cache_2"/>
    <property type="match status" value="1"/>
</dbReference>
<keyword evidence="5" id="KW-1133">Transmembrane helix</keyword>
<feature type="coiled-coil region" evidence="4">
    <location>
        <begin position="237"/>
        <end position="271"/>
    </location>
</feature>
<reference evidence="8 9" key="1">
    <citation type="submission" date="2019-03" db="EMBL/GenBank/DDBJ databases">
        <title>Genomic Encyclopedia of Type Strains, Phase IV (KMG-IV): sequencing the most valuable type-strain genomes for metagenomic binning, comparative biology and taxonomic classification.</title>
        <authorList>
            <person name="Goeker M."/>
        </authorList>
    </citation>
    <scope>NUCLEOTIDE SEQUENCE [LARGE SCALE GENOMIC DNA]</scope>
    <source>
        <strain evidence="8 9">DSM 24629</strain>
    </source>
</reference>
<feature type="transmembrane region" description="Helical" evidence="5">
    <location>
        <begin position="12"/>
        <end position="32"/>
    </location>
</feature>
<evidence type="ECO:0000256" key="1">
    <source>
        <dbReference type="ARBA" id="ARBA00023224"/>
    </source>
</evidence>
<organism evidence="8 9">
    <name type="scientific">Natranaerovirga pectinivora</name>
    <dbReference type="NCBI Taxonomy" id="682400"/>
    <lineage>
        <taxon>Bacteria</taxon>
        <taxon>Bacillati</taxon>
        <taxon>Bacillota</taxon>
        <taxon>Clostridia</taxon>
        <taxon>Lachnospirales</taxon>
        <taxon>Natranaerovirgaceae</taxon>
        <taxon>Natranaerovirga</taxon>
    </lineage>
</organism>
<keyword evidence="5" id="KW-0812">Transmembrane</keyword>
<dbReference type="Gene3D" id="1.10.287.950">
    <property type="entry name" value="Methyl-accepting chemotaxis protein"/>
    <property type="match status" value="1"/>
</dbReference>
<keyword evidence="5" id="KW-0472">Membrane</keyword>
<dbReference type="GO" id="GO:0007165">
    <property type="term" value="P:signal transduction"/>
    <property type="evidence" value="ECO:0007669"/>
    <property type="project" value="UniProtKB-KW"/>
</dbReference>
<dbReference type="AlphaFoldDB" id="A0A4V2V072"/>
<protein>
    <submittedName>
        <fullName evidence="8">Methyl-accepting chemotaxis protein</fullName>
    </submittedName>
</protein>
<evidence type="ECO:0000313" key="8">
    <source>
        <dbReference type="EMBL" id="TCT14308.1"/>
    </source>
</evidence>
<dbReference type="InterPro" id="IPR003660">
    <property type="entry name" value="HAMP_dom"/>
</dbReference>
<dbReference type="EMBL" id="SMAL01000006">
    <property type="protein sequence ID" value="TCT14308.1"/>
    <property type="molecule type" value="Genomic_DNA"/>
</dbReference>
<dbReference type="InterPro" id="IPR029151">
    <property type="entry name" value="Sensor-like_sf"/>
</dbReference>
<dbReference type="RefSeq" id="WP_132252588.1">
    <property type="nucleotide sequence ID" value="NZ_SMAL01000006.1"/>
</dbReference>
<name>A0A4V2V072_9FIRM</name>
<gene>
    <name evidence="8" type="ORF">EDC18_106106</name>
</gene>
<evidence type="ECO:0000313" key="9">
    <source>
        <dbReference type="Proteomes" id="UP000294902"/>
    </source>
</evidence>
<comment type="caution">
    <text evidence="8">The sequence shown here is derived from an EMBL/GenBank/DDBJ whole genome shotgun (WGS) entry which is preliminary data.</text>
</comment>
<dbReference type="PROSITE" id="PS50111">
    <property type="entry name" value="CHEMOTAXIS_TRANSDUC_2"/>
    <property type="match status" value="1"/>
</dbReference>
<evidence type="ECO:0000256" key="4">
    <source>
        <dbReference type="SAM" id="Coils"/>
    </source>
</evidence>
<evidence type="ECO:0000259" key="7">
    <source>
        <dbReference type="PROSITE" id="PS50885"/>
    </source>
</evidence>
<dbReference type="Proteomes" id="UP000294902">
    <property type="component" value="Unassembled WGS sequence"/>
</dbReference>
<dbReference type="SUPFAM" id="SSF103190">
    <property type="entry name" value="Sensory domain-like"/>
    <property type="match status" value="1"/>
</dbReference>
<dbReference type="PROSITE" id="PS50885">
    <property type="entry name" value="HAMP"/>
    <property type="match status" value="1"/>
</dbReference>
<dbReference type="InterPro" id="IPR033462">
    <property type="entry name" value="Cache_3-Cache_2"/>
</dbReference>
<dbReference type="PANTHER" id="PTHR32089:SF112">
    <property type="entry name" value="LYSOZYME-LIKE PROTEIN-RELATED"/>
    <property type="match status" value="1"/>
</dbReference>
<evidence type="ECO:0000256" key="3">
    <source>
        <dbReference type="PROSITE-ProRule" id="PRU00284"/>
    </source>
</evidence>
<comment type="similarity">
    <text evidence="2">Belongs to the methyl-accepting chemotaxis (MCP) protein family.</text>
</comment>